<evidence type="ECO:0000256" key="2">
    <source>
        <dbReference type="SAM" id="MobiDB-lite"/>
    </source>
</evidence>
<dbReference type="Proteomes" id="UP000747399">
    <property type="component" value="Unassembled WGS sequence"/>
</dbReference>
<reference evidence="3" key="1">
    <citation type="journal article" date="2021" name="Proc. Natl. Acad. Sci. U.S.A.">
        <title>Three genomes in the algal genus Volvox reveal the fate of a haploid sex-determining region after a transition to homothallism.</title>
        <authorList>
            <person name="Yamamoto K."/>
            <person name="Hamaji T."/>
            <person name="Kawai-Toyooka H."/>
            <person name="Matsuzaki R."/>
            <person name="Takahashi F."/>
            <person name="Nishimura Y."/>
            <person name="Kawachi M."/>
            <person name="Noguchi H."/>
            <person name="Minakuchi Y."/>
            <person name="Umen J.G."/>
            <person name="Toyoda A."/>
            <person name="Nozaki H."/>
        </authorList>
    </citation>
    <scope>NUCLEOTIDE SEQUENCE</scope>
    <source>
        <strain evidence="3">NIES-3780</strain>
    </source>
</reference>
<protein>
    <recommendedName>
        <fullName evidence="5">Protein kinase domain-containing protein</fullName>
    </recommendedName>
</protein>
<dbReference type="AlphaFoldDB" id="A0A8J4FEH5"/>
<feature type="compositionally biased region" description="Polar residues" evidence="2">
    <location>
        <begin position="147"/>
        <end position="163"/>
    </location>
</feature>
<dbReference type="PROSITE" id="PS00107">
    <property type="entry name" value="PROTEIN_KINASE_ATP"/>
    <property type="match status" value="1"/>
</dbReference>
<feature type="binding site" evidence="1">
    <location>
        <position position="381"/>
    </location>
    <ligand>
        <name>ATP</name>
        <dbReference type="ChEBI" id="CHEBI:30616"/>
    </ligand>
</feature>
<feature type="non-terminal residue" evidence="3">
    <location>
        <position position="1"/>
    </location>
</feature>
<organism evidence="3 4">
    <name type="scientific">Volvox africanus</name>
    <dbReference type="NCBI Taxonomy" id="51714"/>
    <lineage>
        <taxon>Eukaryota</taxon>
        <taxon>Viridiplantae</taxon>
        <taxon>Chlorophyta</taxon>
        <taxon>core chlorophytes</taxon>
        <taxon>Chlorophyceae</taxon>
        <taxon>CS clade</taxon>
        <taxon>Chlamydomonadales</taxon>
        <taxon>Volvocaceae</taxon>
        <taxon>Volvox</taxon>
    </lineage>
</organism>
<accession>A0A8J4FEH5</accession>
<dbReference type="InterPro" id="IPR017441">
    <property type="entry name" value="Protein_kinase_ATP_BS"/>
</dbReference>
<comment type="caution">
    <text evidence="3">The sequence shown here is derived from an EMBL/GenBank/DDBJ whole genome shotgun (WGS) entry which is preliminary data.</text>
</comment>
<dbReference type="GO" id="GO:0005524">
    <property type="term" value="F:ATP binding"/>
    <property type="evidence" value="ECO:0007669"/>
    <property type="project" value="UniProtKB-UniRule"/>
</dbReference>
<sequence>CMLALYVAFPNLMPQPLLTAAKESCEQLLRQMLLALVRHKLQTSEIGPNLDTLRLGVPGSYVSISHVRDHNDPLRLSMDSSFTTPPSTMPMSSNVCELHQSPPAAGKQKLETHLAGISLWNTMPGNSTRAGCSRGSPELLPQPYMKSKSTPLRPNGNQQQHYSNLRPHHRDMDPASTESSVCWASHDVSPPAKMKMPALLPDRKLQQPHSRYPHLIQGNGMAGEGSGWGSSSMENRTAMASIVSSVTHPHVLTSMSNANDPINNNTVLIGSSQAAILNGILDSSLEAEEIPSVVQQAMMTVHGLDDMWGMRGMMGTLVESIMATMKDNISELVEEAPNSGETSNIRAKEGLEDLDLSHVLGHGANGAVFKGTLGTVPVAIKLMEMLDADHDMLPAAALGESITSVGSANGFADLMEEPDVMSSLSLMASSTPRPKMSREKLPGNTQDRRR</sequence>
<evidence type="ECO:0000313" key="4">
    <source>
        <dbReference type="Proteomes" id="UP000747399"/>
    </source>
</evidence>
<proteinExistence type="predicted"/>
<feature type="region of interest" description="Disordered" evidence="2">
    <location>
        <begin position="427"/>
        <end position="450"/>
    </location>
</feature>
<gene>
    <name evidence="3" type="ORF">Vafri_21991</name>
</gene>
<evidence type="ECO:0000256" key="1">
    <source>
        <dbReference type="PROSITE-ProRule" id="PRU10141"/>
    </source>
</evidence>
<keyword evidence="1" id="KW-0067">ATP-binding</keyword>
<dbReference type="EMBL" id="BNCO01000128">
    <property type="protein sequence ID" value="GIL68748.1"/>
    <property type="molecule type" value="Genomic_DNA"/>
</dbReference>
<name>A0A8J4FEH5_9CHLO</name>
<keyword evidence="1" id="KW-0547">Nucleotide-binding</keyword>
<feature type="non-terminal residue" evidence="3">
    <location>
        <position position="450"/>
    </location>
</feature>
<keyword evidence="4" id="KW-1185">Reference proteome</keyword>
<evidence type="ECO:0000313" key="3">
    <source>
        <dbReference type="EMBL" id="GIL68748.1"/>
    </source>
</evidence>
<feature type="region of interest" description="Disordered" evidence="2">
    <location>
        <begin position="146"/>
        <end position="178"/>
    </location>
</feature>
<evidence type="ECO:0008006" key="5">
    <source>
        <dbReference type="Google" id="ProtNLM"/>
    </source>
</evidence>